<dbReference type="GO" id="GO:0051011">
    <property type="term" value="F:microtubule minus-end binding"/>
    <property type="evidence" value="ECO:0007669"/>
    <property type="project" value="TreeGrafter"/>
</dbReference>
<gene>
    <name evidence="9" type="primary">SPC98</name>
    <name evidence="9" type="ORF">TWF481_005632</name>
</gene>
<dbReference type="Pfam" id="PF04130">
    <property type="entry name" value="GCP_C_terminal"/>
    <property type="match status" value="1"/>
</dbReference>
<evidence type="ECO:0000259" key="8">
    <source>
        <dbReference type="Pfam" id="PF17681"/>
    </source>
</evidence>
<evidence type="ECO:0000256" key="1">
    <source>
        <dbReference type="ARBA" id="ARBA00004245"/>
    </source>
</evidence>
<dbReference type="EMBL" id="JAVHJL010000003">
    <property type="protein sequence ID" value="KAK6507183.1"/>
    <property type="molecule type" value="Genomic_DNA"/>
</dbReference>
<feature type="region of interest" description="Disordered" evidence="6">
    <location>
        <begin position="110"/>
        <end position="183"/>
    </location>
</feature>
<dbReference type="Pfam" id="PF17681">
    <property type="entry name" value="GCP_N_terminal"/>
    <property type="match status" value="1"/>
</dbReference>
<keyword evidence="5" id="KW-0206">Cytoskeleton</keyword>
<dbReference type="PANTHER" id="PTHR19302:SF14">
    <property type="entry name" value="GAMMA-TUBULIN COMPLEX COMPONENT 3"/>
    <property type="match status" value="1"/>
</dbReference>
<evidence type="ECO:0000256" key="2">
    <source>
        <dbReference type="ARBA" id="ARBA00010337"/>
    </source>
</evidence>
<dbReference type="GO" id="GO:0031122">
    <property type="term" value="P:cytoplasmic microtubule organization"/>
    <property type="evidence" value="ECO:0007669"/>
    <property type="project" value="TreeGrafter"/>
</dbReference>
<dbReference type="GO" id="GO:0000922">
    <property type="term" value="C:spindle pole"/>
    <property type="evidence" value="ECO:0007669"/>
    <property type="project" value="InterPro"/>
</dbReference>
<sequence length="918" mass="102538">MPSTRNNRIDEGLSKLIEYILPELEDEDEDEDLKANALELAQGMIDSHVAPSYADDPAHIANIIKNKLIRDNRTSDKALRFHNLYSRLLTLPLIKQKGAILHLLHELSEESERNTISRASERNTISRASERQSATDSRAPSRAGTESTRRPSKATTVKDDDDEFDASVPPKPFLAPERGDVKNGEPTKAAILAGVKPPSDPSEVILLKDMPFTLQGVSSKNLTFSQENTLKLPPNLPVPLISLLHTLAEPALLYRSLSAFVEESDAIEDKGGLVGQSLSAAIGNELKAYLSLVAGLEGEIRRATASLSEDDPHGLAVRKVGVTLRRCMIWTREATMGLRLMAAIVGESKGKRGGQLISIIHGFSTSHGDPFVFNFAKRLLTSVTRPFYDLLRRWVYDGELTDPYLEFFVIEQSEEAILAASAERKGHASSVWEDKYKLDTEMIPTIMTPEFANKVFLIGKSLNFIRYGCEDSEWVERYSKTTSKELSHDDYASLEQNIDEAYKTTMERLMHLMNKKFNLFEHLCALKKFLLLGQGDFIALLMESLSSNLDRPANTLYRHNLTAQLEHAIRGSNAQFESQEVLRRLDARMLELSHGEIGWDVFTLEYKIDPPVDVVVTPYGSREYLKVFNFLWRIKRVEFALGSAWKKYMTGARGVLASVADKVGNDWKVARCCIAEMIHFVAQLQYYILFQVIEPSWEKLTATLNKTGVTLDDLIDAHKSYLNSITKKGLLGGGGNPKSRQPETSFLAQLHEILKNMLAYKDAMDGLYSCSVAEFTRRQATSALIDARTAAGKWGVTEADSNSGYEFGAQVKKHSLRGAAARRPVDPDRMDIDSETDSDDSDGDDGDLPGIRQRLKTLTIEFQARTAVLLGDLASQSDMDMRFLGVMFSFNDFYVVKKGKGKTVVERRTAQRGDETPA</sequence>
<keyword evidence="3" id="KW-0963">Cytoplasm</keyword>
<dbReference type="GO" id="GO:0007020">
    <property type="term" value="P:microtubule nucleation"/>
    <property type="evidence" value="ECO:0007669"/>
    <property type="project" value="InterPro"/>
</dbReference>
<evidence type="ECO:0000256" key="4">
    <source>
        <dbReference type="ARBA" id="ARBA00022701"/>
    </source>
</evidence>
<dbReference type="GO" id="GO:0000930">
    <property type="term" value="C:gamma-tubulin complex"/>
    <property type="evidence" value="ECO:0007669"/>
    <property type="project" value="UniProtKB-ARBA"/>
</dbReference>
<evidence type="ECO:0000259" key="7">
    <source>
        <dbReference type="Pfam" id="PF04130"/>
    </source>
</evidence>
<feature type="compositionally biased region" description="Polar residues" evidence="6">
    <location>
        <begin position="122"/>
        <end position="138"/>
    </location>
</feature>
<dbReference type="InterPro" id="IPR041470">
    <property type="entry name" value="GCP_N"/>
</dbReference>
<dbReference type="InterPro" id="IPR007259">
    <property type="entry name" value="GCP"/>
</dbReference>
<feature type="compositionally biased region" description="Acidic residues" evidence="6">
    <location>
        <begin position="833"/>
        <end position="847"/>
    </location>
</feature>
<feature type="compositionally biased region" description="Basic and acidic residues" evidence="6">
    <location>
        <begin position="110"/>
        <end position="121"/>
    </location>
</feature>
<dbReference type="GO" id="GO:0044732">
    <property type="term" value="C:mitotic spindle pole body"/>
    <property type="evidence" value="ECO:0007669"/>
    <property type="project" value="TreeGrafter"/>
</dbReference>
<dbReference type="GO" id="GO:0005874">
    <property type="term" value="C:microtubule"/>
    <property type="evidence" value="ECO:0007669"/>
    <property type="project" value="UniProtKB-KW"/>
</dbReference>
<comment type="similarity">
    <text evidence="2">Belongs to the TUBGCP family.</text>
</comment>
<feature type="region of interest" description="Disordered" evidence="6">
    <location>
        <begin position="816"/>
        <end position="850"/>
    </location>
</feature>
<name>A0AAV9WEC5_9PEZI</name>
<dbReference type="InterPro" id="IPR040457">
    <property type="entry name" value="GCP_C"/>
</dbReference>
<dbReference type="GO" id="GO:0000278">
    <property type="term" value="P:mitotic cell cycle"/>
    <property type="evidence" value="ECO:0007669"/>
    <property type="project" value="TreeGrafter"/>
</dbReference>
<dbReference type="Gene3D" id="1.20.120.1900">
    <property type="entry name" value="Gamma-tubulin complex, C-terminal domain"/>
    <property type="match status" value="1"/>
</dbReference>
<organism evidence="9 10">
    <name type="scientific">Arthrobotrys musiformis</name>
    <dbReference type="NCBI Taxonomy" id="47236"/>
    <lineage>
        <taxon>Eukaryota</taxon>
        <taxon>Fungi</taxon>
        <taxon>Dikarya</taxon>
        <taxon>Ascomycota</taxon>
        <taxon>Pezizomycotina</taxon>
        <taxon>Orbiliomycetes</taxon>
        <taxon>Orbiliales</taxon>
        <taxon>Orbiliaceae</taxon>
        <taxon>Arthrobotrys</taxon>
    </lineage>
</organism>
<dbReference type="PANTHER" id="PTHR19302">
    <property type="entry name" value="GAMMA TUBULIN COMPLEX PROTEIN"/>
    <property type="match status" value="1"/>
</dbReference>
<evidence type="ECO:0000256" key="6">
    <source>
        <dbReference type="SAM" id="MobiDB-lite"/>
    </source>
</evidence>
<dbReference type="GO" id="GO:0043015">
    <property type="term" value="F:gamma-tubulin binding"/>
    <property type="evidence" value="ECO:0007669"/>
    <property type="project" value="InterPro"/>
</dbReference>
<dbReference type="InterPro" id="IPR042241">
    <property type="entry name" value="GCP_C_sf"/>
</dbReference>
<keyword evidence="4" id="KW-0493">Microtubule</keyword>
<reference evidence="9 10" key="1">
    <citation type="submission" date="2023-08" db="EMBL/GenBank/DDBJ databases">
        <authorList>
            <person name="Palmer J.M."/>
        </authorList>
    </citation>
    <scope>NUCLEOTIDE SEQUENCE [LARGE SCALE GENOMIC DNA]</scope>
    <source>
        <strain evidence="9 10">TWF481</strain>
    </source>
</reference>
<dbReference type="AlphaFoldDB" id="A0AAV9WEC5"/>
<feature type="domain" description="Gamma tubulin complex component protein N-terminal" evidence="8">
    <location>
        <begin position="207"/>
        <end position="516"/>
    </location>
</feature>
<dbReference type="GO" id="GO:0051321">
    <property type="term" value="P:meiotic cell cycle"/>
    <property type="evidence" value="ECO:0007669"/>
    <property type="project" value="TreeGrafter"/>
</dbReference>
<evidence type="ECO:0000256" key="5">
    <source>
        <dbReference type="ARBA" id="ARBA00023212"/>
    </source>
</evidence>
<feature type="compositionally biased region" description="Basic and acidic residues" evidence="6">
    <location>
        <begin position="823"/>
        <end position="832"/>
    </location>
</feature>
<keyword evidence="10" id="KW-1185">Reference proteome</keyword>
<evidence type="ECO:0000256" key="3">
    <source>
        <dbReference type="ARBA" id="ARBA00022490"/>
    </source>
</evidence>
<evidence type="ECO:0000313" key="10">
    <source>
        <dbReference type="Proteomes" id="UP001370758"/>
    </source>
</evidence>
<comment type="caution">
    <text evidence="9">The sequence shown here is derived from an EMBL/GenBank/DDBJ whole genome shotgun (WGS) entry which is preliminary data.</text>
</comment>
<proteinExistence type="inferred from homology"/>
<dbReference type="GO" id="GO:0051225">
    <property type="term" value="P:spindle assembly"/>
    <property type="evidence" value="ECO:0007669"/>
    <property type="project" value="TreeGrafter"/>
</dbReference>
<dbReference type="Proteomes" id="UP001370758">
    <property type="component" value="Unassembled WGS sequence"/>
</dbReference>
<protein>
    <submittedName>
        <fullName evidence="9">Microtubule-nucleating Tub4p (Gamma-tubulin) complex component</fullName>
    </submittedName>
</protein>
<feature type="domain" description="Gamma tubulin complex component C-terminal" evidence="7">
    <location>
        <begin position="519"/>
        <end position="894"/>
    </location>
</feature>
<accession>A0AAV9WEC5</accession>
<comment type="subcellular location">
    <subcellularLocation>
        <location evidence="1">Cytoplasm</location>
        <location evidence="1">Cytoskeleton</location>
    </subcellularLocation>
</comment>
<evidence type="ECO:0000313" key="9">
    <source>
        <dbReference type="EMBL" id="KAK6507183.1"/>
    </source>
</evidence>